<evidence type="ECO:0000259" key="2">
    <source>
        <dbReference type="Pfam" id="PF07866"/>
    </source>
</evidence>
<organism evidence="3 4">
    <name type="scientific">Jutongia huaianensis</name>
    <dbReference type="NCBI Taxonomy" id="2763668"/>
    <lineage>
        <taxon>Bacteria</taxon>
        <taxon>Bacillati</taxon>
        <taxon>Bacillota</taxon>
        <taxon>Clostridia</taxon>
        <taxon>Lachnospirales</taxon>
        <taxon>Lachnospiraceae</taxon>
        <taxon>Jutongia</taxon>
    </lineage>
</organism>
<feature type="domain" description="DUF1653" evidence="2">
    <location>
        <begin position="11"/>
        <end position="74"/>
    </location>
</feature>
<dbReference type="RefSeq" id="WP_249296971.1">
    <property type="nucleotide sequence ID" value="NZ_JACRSX010000001.1"/>
</dbReference>
<proteinExistence type="predicted"/>
<dbReference type="Pfam" id="PF07866">
    <property type="entry name" value="DUF1653"/>
    <property type="match status" value="1"/>
</dbReference>
<name>A0ABR7MZM9_9FIRM</name>
<comment type="caution">
    <text evidence="3">The sequence shown here is derived from an EMBL/GenBank/DDBJ whole genome shotgun (WGS) entry which is preliminary data.</text>
</comment>
<dbReference type="Gene3D" id="2.30.30.320">
    <property type="entry name" value="DUF1653-like domain"/>
    <property type="match status" value="1"/>
</dbReference>
<evidence type="ECO:0000313" key="3">
    <source>
        <dbReference type="EMBL" id="MBC8561248.1"/>
    </source>
</evidence>
<gene>
    <name evidence="3" type="ORF">H8704_01140</name>
</gene>
<dbReference type="Proteomes" id="UP000606193">
    <property type="component" value="Unassembled WGS sequence"/>
</dbReference>
<evidence type="ECO:0000256" key="1">
    <source>
        <dbReference type="SAM" id="MobiDB-lite"/>
    </source>
</evidence>
<sequence>MERKRPVPGMFYRHFKGNIYQIRELAKDSETAEDMVIYQGMYPPFQVWVRPLSMFLDRVDQDKYPECRQQYRFESVVFQNTSQRDVMQESGVANKTDSVSRQEMDSAAEPVSDRELRKILMNDQGEKLLTGRMADEEIARRGFLALLDADTYREKRQILVGLREYLNELYLNNLAAAMDIVLEEGSSQEHYDTLLHCLETYEKYEGGRLRR</sequence>
<keyword evidence="4" id="KW-1185">Reference proteome</keyword>
<dbReference type="InterPro" id="IPR023387">
    <property type="entry name" value="DUF1653-like_dom"/>
</dbReference>
<evidence type="ECO:0000313" key="4">
    <source>
        <dbReference type="Proteomes" id="UP000606193"/>
    </source>
</evidence>
<dbReference type="EMBL" id="JACRSX010000001">
    <property type="protein sequence ID" value="MBC8561248.1"/>
    <property type="molecule type" value="Genomic_DNA"/>
</dbReference>
<feature type="compositionally biased region" description="Polar residues" evidence="1">
    <location>
        <begin position="87"/>
        <end position="97"/>
    </location>
</feature>
<accession>A0ABR7MZM9</accession>
<reference evidence="3 4" key="1">
    <citation type="submission" date="2020-08" db="EMBL/GenBank/DDBJ databases">
        <title>Genome public.</title>
        <authorList>
            <person name="Liu C."/>
            <person name="Sun Q."/>
        </authorList>
    </citation>
    <scope>NUCLEOTIDE SEQUENCE [LARGE SCALE GENOMIC DNA]</scope>
    <source>
        <strain evidence="3 4">NSJ-37</strain>
    </source>
</reference>
<dbReference type="InterPro" id="IPR037135">
    <property type="entry name" value="DUF1653-like_dom_sf"/>
</dbReference>
<feature type="region of interest" description="Disordered" evidence="1">
    <location>
        <begin position="87"/>
        <end position="107"/>
    </location>
</feature>
<protein>
    <submittedName>
        <fullName evidence="3">DUF1653 domain-containing protein</fullName>
    </submittedName>
</protein>